<feature type="domain" description="Cell wall hydrolase SleB" evidence="1">
    <location>
        <begin position="37"/>
        <end position="152"/>
    </location>
</feature>
<name>A0A0F5FHP2_9HYPH</name>
<dbReference type="AlphaFoldDB" id="A0A0F5FHP2"/>
<evidence type="ECO:0000313" key="2">
    <source>
        <dbReference type="EMBL" id="KKB08376.1"/>
    </source>
</evidence>
<dbReference type="Proteomes" id="UP000033649">
    <property type="component" value="Unassembled WGS sequence"/>
</dbReference>
<dbReference type="InterPro" id="IPR011105">
    <property type="entry name" value="Cell_wall_hydrolase_SleB"/>
</dbReference>
<evidence type="ECO:0000259" key="1">
    <source>
        <dbReference type="Pfam" id="PF07486"/>
    </source>
</evidence>
<evidence type="ECO:0000313" key="3">
    <source>
        <dbReference type="Proteomes" id="UP000033649"/>
    </source>
</evidence>
<comment type="caution">
    <text evidence="2">The sequence shown here is derived from an EMBL/GenBank/DDBJ whole genome shotgun (WGS) entry which is preliminary data.</text>
</comment>
<sequence>MLAGYVQSGYEPMEKRLERADTERDCLAQAIYHEARGESAEGQLAVANVIVNRARSGEFPDSLCGVIYQNANKGLYRCQFTFACDGRDNTPGERRAWAKSKDLAREVYAEFAQGKDIGVLPGSALYYHTTAVAPSWSHTFSRVAAVDSHIFYSPN</sequence>
<keyword evidence="3" id="KW-1185">Reference proteome</keyword>
<reference evidence="2 3" key="1">
    <citation type="submission" date="2015-03" db="EMBL/GenBank/DDBJ databases">
        <authorList>
            <person name="Hassan Y."/>
            <person name="Lepp D."/>
            <person name="Li X.-Z."/>
            <person name="Zhou T."/>
        </authorList>
    </citation>
    <scope>NUCLEOTIDE SEQUENCE [LARGE SCALE GENOMIC DNA]</scope>
    <source>
        <strain evidence="2 3">IPL18</strain>
    </source>
</reference>
<accession>A0A0F5FHP2</accession>
<protein>
    <recommendedName>
        <fullName evidence="1">Cell wall hydrolase SleB domain-containing protein</fullName>
    </recommendedName>
</protein>
<dbReference type="PATRIC" id="fig|429727.3.peg.3262"/>
<dbReference type="InterPro" id="IPR042047">
    <property type="entry name" value="SleB_dom1"/>
</dbReference>
<organism evidence="2 3">
    <name type="scientific">Devosia chinhatensis</name>
    <dbReference type="NCBI Taxonomy" id="429727"/>
    <lineage>
        <taxon>Bacteria</taxon>
        <taxon>Pseudomonadati</taxon>
        <taxon>Pseudomonadota</taxon>
        <taxon>Alphaproteobacteria</taxon>
        <taxon>Hyphomicrobiales</taxon>
        <taxon>Devosiaceae</taxon>
        <taxon>Devosia</taxon>
    </lineage>
</organism>
<dbReference type="Pfam" id="PF07486">
    <property type="entry name" value="Hydrolase_2"/>
    <property type="match status" value="1"/>
</dbReference>
<proteinExistence type="predicted"/>
<gene>
    <name evidence="2" type="ORF">VE26_15935</name>
</gene>
<dbReference type="GO" id="GO:0016787">
    <property type="term" value="F:hydrolase activity"/>
    <property type="evidence" value="ECO:0007669"/>
    <property type="project" value="InterPro"/>
</dbReference>
<dbReference type="EMBL" id="JZEY01000061">
    <property type="protein sequence ID" value="KKB08376.1"/>
    <property type="molecule type" value="Genomic_DNA"/>
</dbReference>
<dbReference type="Gene3D" id="1.10.10.2520">
    <property type="entry name" value="Cell wall hydrolase SleB, domain 1"/>
    <property type="match status" value="1"/>
</dbReference>